<proteinExistence type="predicted"/>
<dbReference type="OMA" id="GSNSHEW"/>
<gene>
    <name evidence="3" type="primary">agn2</name>
    <name evidence="2" type="ORF">SJAG_02718</name>
</gene>
<dbReference type="EMBL" id="KE651166">
    <property type="protein sequence ID" value="EEB07621.2"/>
    <property type="molecule type" value="Genomic_DNA"/>
</dbReference>
<dbReference type="GO" id="GO:0051118">
    <property type="term" value="F:glucan endo-1,3-alpha-glucosidase activity"/>
    <property type="evidence" value="ECO:0007669"/>
    <property type="project" value="EnsemblFungi"/>
</dbReference>
<evidence type="ECO:0000313" key="2">
    <source>
        <dbReference type="EMBL" id="EEB07621.2"/>
    </source>
</evidence>
<dbReference type="GO" id="GO:1990819">
    <property type="term" value="C:mating projection actin fusion focus"/>
    <property type="evidence" value="ECO:0007669"/>
    <property type="project" value="EnsemblFungi"/>
</dbReference>
<dbReference type="GeneID" id="7051097"/>
<dbReference type="RefSeq" id="XP_002173914.2">
    <property type="nucleotide sequence ID" value="XM_002173878.2"/>
</dbReference>
<dbReference type="GO" id="GO:0072324">
    <property type="term" value="C:ascus epiplasm"/>
    <property type="evidence" value="ECO:0007669"/>
    <property type="project" value="EnsemblFungi"/>
</dbReference>
<dbReference type="InterPro" id="IPR005197">
    <property type="entry name" value="Glyco_hydro_71"/>
</dbReference>
<keyword evidence="4" id="KW-1185">Reference proteome</keyword>
<dbReference type="Gene3D" id="3.20.20.80">
    <property type="entry name" value="Glycosidases"/>
    <property type="match status" value="1"/>
</dbReference>
<name>B6K100_SCHJY</name>
<dbReference type="eggNOG" id="ENOG502RSZT">
    <property type="taxonomic scope" value="Eukaryota"/>
</dbReference>
<dbReference type="JaponicusDB" id="SJAG_02718">
    <property type="gene designation" value="agn2"/>
</dbReference>
<accession>B6K100</accession>
<organism evidence="2 4">
    <name type="scientific">Schizosaccharomyces japonicus (strain yFS275 / FY16936)</name>
    <name type="common">Fission yeast</name>
    <dbReference type="NCBI Taxonomy" id="402676"/>
    <lineage>
        <taxon>Eukaryota</taxon>
        <taxon>Fungi</taxon>
        <taxon>Dikarya</taxon>
        <taxon>Ascomycota</taxon>
        <taxon>Taphrinomycotina</taxon>
        <taxon>Schizosaccharomycetes</taxon>
        <taxon>Schizosaccharomycetales</taxon>
        <taxon>Schizosaccharomycetaceae</taxon>
        <taxon>Schizosaccharomyces</taxon>
    </lineage>
</organism>
<feature type="compositionally biased region" description="Basic residues" evidence="1">
    <location>
        <begin position="27"/>
        <end position="38"/>
    </location>
</feature>
<dbReference type="Proteomes" id="UP000001744">
    <property type="component" value="Unassembled WGS sequence"/>
</dbReference>
<sequence length="477" mass="53164">MQTLSMTHHKSLGDILRSPLRHMKWYKSKHHHPHHKSPKRDETVVGPQTYNVGEKDVVAHFMMGLTYTYSQSDFETDITNAVAAGVDGFALNIGNDYWMMSKLELVYAAADALSLDFYLFISLDMAVMADVSADTIVSYITTFASRTHQATINNCVLVGTFAGETLMLGGTSVNEGWQTNFKDALASKGVNAFFMPSWSLDANTIYQNYPVADGFMKWNAWPYFTSTPLSVAEDQIYLKNARSVGKKYMATISPLFFTHFTSKNYTFFSEGLWYQRWMDLITLQPDYIEVLTWNDYGESHYVGPTNYSADFPVDGQTSHAWVDAFSHTAIGRTLPYFISMYKNNTTGLPPDYDGARRLFFMHRIHSISATATSDPIGKPQNVENLQDLITLISFSPVGYNVRVSIGATVLGTVWMPAGVSSGSVSFSNKGVAVAGLPRYEILNDTTVVAVGYSPLAILDNSAVVQYNFNFCSGELVW</sequence>
<dbReference type="OrthoDB" id="3257981at2759"/>
<dbReference type="Pfam" id="PF03659">
    <property type="entry name" value="Glyco_hydro_71"/>
    <property type="match status" value="1"/>
</dbReference>
<evidence type="ECO:0000313" key="3">
    <source>
        <dbReference type="JaponicusDB" id="SJAG_02718"/>
    </source>
</evidence>
<dbReference type="STRING" id="402676.B6K100"/>
<protein>
    <submittedName>
        <fullName evidence="2">Glucan endo-1,3-alpha-glucosidase Agn2</fullName>
    </submittedName>
</protein>
<dbReference type="VEuPathDB" id="FungiDB:SJAG_02718"/>
<dbReference type="GO" id="GO:1904541">
    <property type="term" value="P:fungal-type cell wall disassembly involved in conjugation with cellular fusion"/>
    <property type="evidence" value="ECO:0007669"/>
    <property type="project" value="EnsemblFungi"/>
</dbReference>
<evidence type="ECO:0000313" key="4">
    <source>
        <dbReference type="Proteomes" id="UP000001744"/>
    </source>
</evidence>
<feature type="region of interest" description="Disordered" evidence="1">
    <location>
        <begin position="27"/>
        <end position="47"/>
    </location>
</feature>
<dbReference type="CDD" id="cd11577">
    <property type="entry name" value="GH71"/>
    <property type="match status" value="1"/>
</dbReference>
<reference evidence="2 4" key="1">
    <citation type="journal article" date="2011" name="Science">
        <title>Comparative functional genomics of the fission yeasts.</title>
        <authorList>
            <person name="Rhind N."/>
            <person name="Chen Z."/>
            <person name="Yassour M."/>
            <person name="Thompson D.A."/>
            <person name="Haas B.J."/>
            <person name="Habib N."/>
            <person name="Wapinski I."/>
            <person name="Roy S."/>
            <person name="Lin M.F."/>
            <person name="Heiman D.I."/>
            <person name="Young S.K."/>
            <person name="Furuya K."/>
            <person name="Guo Y."/>
            <person name="Pidoux A."/>
            <person name="Chen H.M."/>
            <person name="Robbertse B."/>
            <person name="Goldberg J.M."/>
            <person name="Aoki K."/>
            <person name="Bayne E.H."/>
            <person name="Berlin A.M."/>
            <person name="Desjardins C.A."/>
            <person name="Dobbs E."/>
            <person name="Dukaj L."/>
            <person name="Fan L."/>
            <person name="FitzGerald M.G."/>
            <person name="French C."/>
            <person name="Gujja S."/>
            <person name="Hansen K."/>
            <person name="Keifenheim D."/>
            <person name="Levin J.Z."/>
            <person name="Mosher R.A."/>
            <person name="Mueller C.A."/>
            <person name="Pfiffner J."/>
            <person name="Priest M."/>
            <person name="Russ C."/>
            <person name="Smialowska A."/>
            <person name="Swoboda P."/>
            <person name="Sykes S.M."/>
            <person name="Vaughn M."/>
            <person name="Vengrova S."/>
            <person name="Yoder R."/>
            <person name="Zeng Q."/>
            <person name="Allshire R."/>
            <person name="Baulcombe D."/>
            <person name="Birren B.W."/>
            <person name="Brown W."/>
            <person name="Ekwall K."/>
            <person name="Kellis M."/>
            <person name="Leatherwood J."/>
            <person name="Levin H."/>
            <person name="Margalit H."/>
            <person name="Martienssen R."/>
            <person name="Nieduszynski C.A."/>
            <person name="Spatafora J.W."/>
            <person name="Friedman N."/>
            <person name="Dalgaard J.Z."/>
            <person name="Baumann P."/>
            <person name="Niki H."/>
            <person name="Regev A."/>
            <person name="Nusbaum C."/>
        </authorList>
    </citation>
    <scope>NUCLEOTIDE SEQUENCE [LARGE SCALE GENOMIC DNA]</scope>
    <source>
        <strain evidence="4">yFS275 / FY16936</strain>
    </source>
</reference>
<dbReference type="GO" id="GO:0071998">
    <property type="term" value="P:ascospore release from ascus"/>
    <property type="evidence" value="ECO:0007669"/>
    <property type="project" value="EnsemblFungi"/>
</dbReference>
<dbReference type="AlphaFoldDB" id="B6K100"/>
<dbReference type="HOGENOM" id="CLU_019141_0_0_1"/>
<evidence type="ECO:0000256" key="1">
    <source>
        <dbReference type="SAM" id="MobiDB-lite"/>
    </source>
</evidence>